<evidence type="ECO:0000313" key="2">
    <source>
        <dbReference type="EMBL" id="MDR6143816.1"/>
    </source>
</evidence>
<accession>A0ABU1HVE6</accession>
<keyword evidence="1" id="KW-1133">Transmembrane helix</keyword>
<evidence type="ECO:0000313" key="3">
    <source>
        <dbReference type="Proteomes" id="UP001249291"/>
    </source>
</evidence>
<dbReference type="PROSITE" id="PS51257">
    <property type="entry name" value="PROKAR_LIPOPROTEIN"/>
    <property type="match status" value="1"/>
</dbReference>
<evidence type="ECO:0000256" key="1">
    <source>
        <dbReference type="SAM" id="Phobius"/>
    </source>
</evidence>
<feature type="transmembrane region" description="Helical" evidence="1">
    <location>
        <begin position="41"/>
        <end position="58"/>
    </location>
</feature>
<keyword evidence="1" id="KW-0472">Membrane</keyword>
<organism evidence="2 3">
    <name type="scientific">Microbacterium foliorum</name>
    <dbReference type="NCBI Taxonomy" id="104336"/>
    <lineage>
        <taxon>Bacteria</taxon>
        <taxon>Bacillati</taxon>
        <taxon>Actinomycetota</taxon>
        <taxon>Actinomycetes</taxon>
        <taxon>Micrococcales</taxon>
        <taxon>Microbacteriaceae</taxon>
        <taxon>Microbacterium</taxon>
    </lineage>
</organism>
<dbReference type="EMBL" id="JAVIZQ010000001">
    <property type="protein sequence ID" value="MDR6143816.1"/>
    <property type="molecule type" value="Genomic_DNA"/>
</dbReference>
<comment type="caution">
    <text evidence="2">The sequence shown here is derived from an EMBL/GenBank/DDBJ whole genome shotgun (WGS) entry which is preliminary data.</text>
</comment>
<sequence length="80" mass="8928">MPMKDPWIQTITRPTAHLVATCIVAVLVVACVVLSVLIPEWLPLFGLAAGIPAVMWYLHMMKVYKQNKAQWLQAMTPPAN</sequence>
<keyword evidence="3" id="KW-1185">Reference proteome</keyword>
<name>A0ABU1HVE6_9MICO</name>
<proteinExistence type="predicted"/>
<protein>
    <submittedName>
        <fullName evidence="2">Membrane protein YesL</fullName>
    </submittedName>
</protein>
<keyword evidence="1" id="KW-0812">Transmembrane</keyword>
<gene>
    <name evidence="2" type="ORF">QE375_003370</name>
</gene>
<reference evidence="2 3" key="1">
    <citation type="submission" date="2023-08" db="EMBL/GenBank/DDBJ databases">
        <title>Functional and genomic diversity of the sorghum phyllosphere microbiome.</title>
        <authorList>
            <person name="Shade A."/>
        </authorList>
    </citation>
    <scope>NUCLEOTIDE SEQUENCE [LARGE SCALE GENOMIC DNA]</scope>
    <source>
        <strain evidence="2 3">SORGH_AS_0445</strain>
    </source>
</reference>
<feature type="transmembrane region" description="Helical" evidence="1">
    <location>
        <begin position="16"/>
        <end position="35"/>
    </location>
</feature>
<dbReference type="Proteomes" id="UP001249291">
    <property type="component" value="Unassembled WGS sequence"/>
</dbReference>
<dbReference type="RefSeq" id="WP_309693360.1">
    <property type="nucleotide sequence ID" value="NZ_JAVIZQ010000001.1"/>
</dbReference>